<dbReference type="Proteomes" id="UP000466535">
    <property type="component" value="Unassembled WGS sequence"/>
</dbReference>
<evidence type="ECO:0000313" key="6">
    <source>
        <dbReference type="Proteomes" id="UP000466535"/>
    </source>
</evidence>
<protein>
    <submittedName>
        <fullName evidence="5">DNA-binding protein</fullName>
    </submittedName>
</protein>
<dbReference type="Gene3D" id="1.10.10.10">
    <property type="entry name" value="Winged helix-like DNA-binding domain superfamily/Winged helix DNA-binding domain"/>
    <property type="match status" value="1"/>
</dbReference>
<dbReference type="InterPro" id="IPR013324">
    <property type="entry name" value="RNA_pol_sigma_r3/r4-like"/>
</dbReference>
<dbReference type="Pfam" id="PF04967">
    <property type="entry name" value="HTH_10"/>
    <property type="match status" value="1"/>
</dbReference>
<evidence type="ECO:0000256" key="1">
    <source>
        <dbReference type="ARBA" id="ARBA00023015"/>
    </source>
</evidence>
<keyword evidence="2" id="KW-0804">Transcription</keyword>
<organism evidence="5 6">
    <name type="scientific">Halovenus carboxidivorans</name>
    <dbReference type="NCBI Taxonomy" id="2692199"/>
    <lineage>
        <taxon>Archaea</taxon>
        <taxon>Methanobacteriati</taxon>
        <taxon>Methanobacteriota</taxon>
        <taxon>Stenosarchaea group</taxon>
        <taxon>Halobacteria</taxon>
        <taxon>Halobacteriales</taxon>
        <taxon>Haloarculaceae</taxon>
        <taxon>Halovenus</taxon>
    </lineage>
</organism>
<accession>A0A6B0T544</accession>
<evidence type="ECO:0000259" key="3">
    <source>
        <dbReference type="Pfam" id="PF04967"/>
    </source>
</evidence>
<dbReference type="InterPro" id="IPR007050">
    <property type="entry name" value="HTH_bacterioopsin"/>
</dbReference>
<dbReference type="OrthoDB" id="156233at2157"/>
<dbReference type="PANTHER" id="PTHR34236">
    <property type="entry name" value="DIMETHYL SULFOXIDE REDUCTASE TRANSCRIPTIONAL ACTIVATOR"/>
    <property type="match status" value="1"/>
</dbReference>
<dbReference type="SUPFAM" id="SSF88659">
    <property type="entry name" value="Sigma3 and sigma4 domains of RNA polymerase sigma factors"/>
    <property type="match status" value="1"/>
</dbReference>
<evidence type="ECO:0000313" key="5">
    <source>
        <dbReference type="EMBL" id="MXR50341.1"/>
    </source>
</evidence>
<feature type="domain" description="HTH bat-type" evidence="3">
    <location>
        <begin position="158"/>
        <end position="209"/>
    </location>
</feature>
<dbReference type="GO" id="GO:0003677">
    <property type="term" value="F:DNA binding"/>
    <property type="evidence" value="ECO:0007669"/>
    <property type="project" value="UniProtKB-KW"/>
</dbReference>
<gene>
    <name evidence="5" type="ORF">GRX03_01785</name>
</gene>
<name>A0A6B0T544_9EURY</name>
<evidence type="ECO:0000256" key="2">
    <source>
        <dbReference type="ARBA" id="ARBA00023163"/>
    </source>
</evidence>
<dbReference type="RefSeq" id="WP_201289154.1">
    <property type="nucleotide sequence ID" value="NZ_WUUT01000001.1"/>
</dbReference>
<keyword evidence="5" id="KW-0238">DNA-binding</keyword>
<proteinExistence type="predicted"/>
<dbReference type="Pfam" id="PF15915">
    <property type="entry name" value="BAT"/>
    <property type="match status" value="1"/>
</dbReference>
<feature type="domain" description="Bacterioopsin transcriptional activator GAF and HTH associated" evidence="4">
    <location>
        <begin position="6"/>
        <end position="134"/>
    </location>
</feature>
<comment type="caution">
    <text evidence="5">The sequence shown here is derived from an EMBL/GenBank/DDBJ whole genome shotgun (WGS) entry which is preliminary data.</text>
</comment>
<sequence>MTAIAEFTLAPTAFPLGRVFEEYPSVQLTLDCVVPTGDTMLPYFWISAPEEELSEILSLLETVTEVRSVELLDTVDGEGLFEIDWRPDHLGLLEALARCGITVLSADGSAHGWLFELRSTDRAEFASFQRHCQRLGVPVSLVHISDLSELNVGTVNCLTPPQREALELAYREGYYDDPRGATLAALAEELDISRQALSDRLRRGYRTLIKQGLLHHDPRDS</sequence>
<dbReference type="PANTHER" id="PTHR34236:SF1">
    <property type="entry name" value="DIMETHYL SULFOXIDE REDUCTASE TRANSCRIPTIONAL ACTIVATOR"/>
    <property type="match status" value="1"/>
</dbReference>
<dbReference type="InterPro" id="IPR036388">
    <property type="entry name" value="WH-like_DNA-bd_sf"/>
</dbReference>
<keyword evidence="6" id="KW-1185">Reference proteome</keyword>
<dbReference type="AlphaFoldDB" id="A0A6B0T544"/>
<dbReference type="EMBL" id="WUUT01000001">
    <property type="protein sequence ID" value="MXR50341.1"/>
    <property type="molecule type" value="Genomic_DNA"/>
</dbReference>
<dbReference type="InterPro" id="IPR031803">
    <property type="entry name" value="BAT_GAF/HTH-assoc"/>
</dbReference>
<reference evidence="5 6" key="1">
    <citation type="submission" date="2019-12" db="EMBL/GenBank/DDBJ databases">
        <title>Isolation and characterization of three novel carbon monoxide-oxidizing members of Halobacteria from salione crusts and soils.</title>
        <authorList>
            <person name="Myers M.R."/>
            <person name="King G.M."/>
        </authorList>
    </citation>
    <scope>NUCLEOTIDE SEQUENCE [LARGE SCALE GENOMIC DNA]</scope>
    <source>
        <strain evidence="5 6">WSH3</strain>
    </source>
</reference>
<keyword evidence="1" id="KW-0805">Transcription regulation</keyword>
<evidence type="ECO:0000259" key="4">
    <source>
        <dbReference type="Pfam" id="PF15915"/>
    </source>
</evidence>